<feature type="compositionally biased region" description="Basic and acidic residues" evidence="13">
    <location>
        <begin position="241"/>
        <end position="265"/>
    </location>
</feature>
<feature type="compositionally biased region" description="Low complexity" evidence="13">
    <location>
        <begin position="135"/>
        <end position="147"/>
    </location>
</feature>
<feature type="domain" description="USP" evidence="14">
    <location>
        <begin position="300"/>
        <end position="635"/>
    </location>
</feature>
<dbReference type="OrthoDB" id="265306at2759"/>
<feature type="region of interest" description="Disordered" evidence="13">
    <location>
        <begin position="38"/>
        <end position="148"/>
    </location>
</feature>
<dbReference type="GO" id="GO:0046872">
    <property type="term" value="F:metal ion binding"/>
    <property type="evidence" value="ECO:0007669"/>
    <property type="project" value="UniProtKB-KW"/>
</dbReference>
<dbReference type="PROSITE" id="PS50235">
    <property type="entry name" value="USP_3"/>
    <property type="match status" value="1"/>
</dbReference>
<dbReference type="GO" id="GO:0048471">
    <property type="term" value="C:perinuclear region of cytoplasm"/>
    <property type="evidence" value="ECO:0007669"/>
    <property type="project" value="UniProtKB-SubCell"/>
</dbReference>
<evidence type="ECO:0000256" key="6">
    <source>
        <dbReference type="ARBA" id="ARBA00022786"/>
    </source>
</evidence>
<dbReference type="InterPro" id="IPR001394">
    <property type="entry name" value="Peptidase_C19_UCH"/>
</dbReference>
<evidence type="ECO:0000259" key="14">
    <source>
        <dbReference type="PROSITE" id="PS50235"/>
    </source>
</evidence>
<sequence>MSYSEYRTVTRSPIRESSPMAGGSTTLLSKRYQSIYNYPSSSSLMPSRNETISSGYRRRDPSPADNYSTTYGRSYASSRSLPNGPGPLDREGNRIPKDRWGTYNGSTRTSPIKSVHTDKHDDSYRYASDKYRDNSSMSSSRYSSSASGGAHVTITKLDSSSKSHSVSDLTSRFERLSTTSDPTSKSDPYKTRNTLPRTNSISKLNYKSEDLPSRTSHSSSRVSKTQVSGSRGSQEITLDFSTDRRKGSPVRDRISRSSSVDRENDSPSAVTRLTNHGTPPSSGANSRRSSIGGSSAEGLVGLRNLGNTCFMNSILQCLSHTKQLADYCMNDNYIFDLKDSNSSMKGALMKAFANLIKQMWKGSSDAVSPSAFKAQIQKFAPRFVGYNQQDSQEFLRFLLEGLHDDINKVQVKPKPSYGDDEEIERLSDEQKARHAWTKYLLRDNSQITDLFVGQLKSVLQCTHCQHCSVTFDPFWDLSLPIPKKSSIDVRDCLRDFVEEEVLDGDEKPTCSRCKARRKCTKRFFLQRLPKILVLHLKRFSGMRYRQKLSTTVNFPLAKLNLQEFTCPESRGSAPATYDLYAVSNHSGTTFGGHYTAYCKYPTSGDWHCFNDSRVSSISASSVISSEAYVLFYELRDKSRL</sequence>
<keyword evidence="10" id="KW-0090">Biological rhythms</keyword>
<feature type="compositionally biased region" description="Low complexity" evidence="13">
    <location>
        <begin position="177"/>
        <end position="186"/>
    </location>
</feature>
<dbReference type="CDD" id="cd02674">
    <property type="entry name" value="Peptidase_C19R"/>
    <property type="match status" value="1"/>
</dbReference>
<dbReference type="PANTHER" id="PTHR21646">
    <property type="entry name" value="UBIQUITIN CARBOXYL-TERMINAL HYDROLASE"/>
    <property type="match status" value="1"/>
</dbReference>
<keyword evidence="4 12" id="KW-0645">Protease</keyword>
<dbReference type="FunFam" id="3.90.70.10:FF:000024">
    <property type="entry name" value="Ubiquitin carboxyl-terminal hydrolase 2"/>
    <property type="match status" value="1"/>
</dbReference>
<feature type="compositionally biased region" description="Polar residues" evidence="13">
    <location>
        <begin position="266"/>
        <end position="292"/>
    </location>
</feature>
<dbReference type="EMBL" id="OV696689">
    <property type="protein sequence ID" value="CAH1263266.1"/>
    <property type="molecule type" value="Genomic_DNA"/>
</dbReference>
<evidence type="ECO:0000256" key="3">
    <source>
        <dbReference type="ARBA" id="ARBA00022490"/>
    </source>
</evidence>
<dbReference type="InterPro" id="IPR050185">
    <property type="entry name" value="Ub_carboxyl-term_hydrolase"/>
</dbReference>
<organism evidence="15 16">
    <name type="scientific">Branchiostoma lanceolatum</name>
    <name type="common">Common lancelet</name>
    <name type="synonym">Amphioxus lanceolatum</name>
    <dbReference type="NCBI Taxonomy" id="7740"/>
    <lineage>
        <taxon>Eukaryota</taxon>
        <taxon>Metazoa</taxon>
        <taxon>Chordata</taxon>
        <taxon>Cephalochordata</taxon>
        <taxon>Leptocardii</taxon>
        <taxon>Amphioxiformes</taxon>
        <taxon>Branchiostomatidae</taxon>
        <taxon>Branchiostoma</taxon>
    </lineage>
</organism>
<evidence type="ECO:0000256" key="9">
    <source>
        <dbReference type="ARBA" id="ARBA00022833"/>
    </source>
</evidence>
<evidence type="ECO:0000256" key="4">
    <source>
        <dbReference type="ARBA" id="ARBA00022670"/>
    </source>
</evidence>
<dbReference type="GO" id="GO:0048511">
    <property type="term" value="P:rhythmic process"/>
    <property type="evidence" value="ECO:0007669"/>
    <property type="project" value="UniProtKB-KW"/>
</dbReference>
<name>A0A8J9ZWG6_BRALA</name>
<feature type="compositionally biased region" description="Polar residues" evidence="13">
    <location>
        <begin position="191"/>
        <end position="205"/>
    </location>
</feature>
<feature type="compositionally biased region" description="Polar residues" evidence="13">
    <location>
        <begin position="1"/>
        <end position="11"/>
    </location>
</feature>
<feature type="compositionally biased region" description="Polar residues" evidence="13">
    <location>
        <begin position="65"/>
        <end position="81"/>
    </location>
</feature>
<evidence type="ECO:0000313" key="16">
    <source>
        <dbReference type="Proteomes" id="UP000838412"/>
    </source>
</evidence>
<evidence type="ECO:0000256" key="8">
    <source>
        <dbReference type="ARBA" id="ARBA00022807"/>
    </source>
</evidence>
<keyword evidence="5" id="KW-0479">Metal-binding</keyword>
<dbReference type="Proteomes" id="UP000838412">
    <property type="component" value="Chromosome 4"/>
</dbReference>
<dbReference type="InterPro" id="IPR018200">
    <property type="entry name" value="USP_CS"/>
</dbReference>
<gene>
    <name evidence="15" type="primary">USP2</name>
    <name evidence="15" type="ORF">BLAG_LOCUS18005</name>
</gene>
<evidence type="ECO:0000256" key="11">
    <source>
        <dbReference type="ARBA" id="ARBA00037943"/>
    </source>
</evidence>
<dbReference type="PROSITE" id="PS00973">
    <property type="entry name" value="USP_2"/>
    <property type="match status" value="1"/>
</dbReference>
<keyword evidence="7 12" id="KW-0378">Hydrolase</keyword>
<dbReference type="GO" id="GO:0004843">
    <property type="term" value="F:cysteine-type deubiquitinase activity"/>
    <property type="evidence" value="ECO:0007669"/>
    <property type="project" value="UniProtKB-UniRule"/>
</dbReference>
<evidence type="ECO:0000256" key="13">
    <source>
        <dbReference type="SAM" id="MobiDB-lite"/>
    </source>
</evidence>
<keyword evidence="16" id="KW-1185">Reference proteome</keyword>
<feature type="region of interest" description="Disordered" evidence="13">
    <location>
        <begin position="1"/>
        <end position="25"/>
    </location>
</feature>
<feature type="compositionally biased region" description="Low complexity" evidence="13">
    <location>
        <begin position="213"/>
        <end position="230"/>
    </location>
</feature>
<dbReference type="GO" id="GO:0016579">
    <property type="term" value="P:protein deubiquitination"/>
    <property type="evidence" value="ECO:0007669"/>
    <property type="project" value="InterPro"/>
</dbReference>
<feature type="compositionally biased region" description="Basic and acidic residues" evidence="13">
    <location>
        <begin position="115"/>
        <end position="133"/>
    </location>
</feature>
<evidence type="ECO:0000256" key="2">
    <source>
        <dbReference type="ARBA" id="ARBA00004556"/>
    </source>
</evidence>
<feature type="compositionally biased region" description="Basic and acidic residues" evidence="13">
    <location>
        <begin position="88"/>
        <end position="100"/>
    </location>
</feature>
<evidence type="ECO:0000256" key="12">
    <source>
        <dbReference type="RuleBase" id="RU366025"/>
    </source>
</evidence>
<evidence type="ECO:0000256" key="1">
    <source>
        <dbReference type="ARBA" id="ARBA00000707"/>
    </source>
</evidence>
<feature type="compositionally biased region" description="Polar residues" evidence="13">
    <location>
        <begin position="231"/>
        <end position="240"/>
    </location>
</feature>
<proteinExistence type="inferred from homology"/>
<evidence type="ECO:0000313" key="15">
    <source>
        <dbReference type="EMBL" id="CAH1263266.1"/>
    </source>
</evidence>
<comment type="similarity">
    <text evidence="11">Belongs to the peptidase C19 family. USP2 subfamily.</text>
</comment>
<accession>A0A8J9ZWG6</accession>
<keyword evidence="9" id="KW-0862">Zinc</keyword>
<dbReference type="InterPro" id="IPR028889">
    <property type="entry name" value="USP"/>
</dbReference>
<dbReference type="GO" id="GO:0006508">
    <property type="term" value="P:proteolysis"/>
    <property type="evidence" value="ECO:0007669"/>
    <property type="project" value="UniProtKB-KW"/>
</dbReference>
<dbReference type="PROSITE" id="PS00972">
    <property type="entry name" value="USP_1"/>
    <property type="match status" value="1"/>
</dbReference>
<dbReference type="Gene3D" id="3.90.70.10">
    <property type="entry name" value="Cysteine proteinases"/>
    <property type="match status" value="1"/>
</dbReference>
<dbReference type="PANTHER" id="PTHR21646:SF23">
    <property type="entry name" value="UBIQUITIN CARBOXYL-TERMINAL HYDROLASE USP2"/>
    <property type="match status" value="1"/>
</dbReference>
<keyword evidence="8 12" id="KW-0788">Thiol protease</keyword>
<dbReference type="EC" id="3.4.19.12" evidence="12"/>
<feature type="region of interest" description="Disordered" evidence="13">
    <location>
        <begin position="172"/>
        <end position="292"/>
    </location>
</feature>
<comment type="subcellular location">
    <subcellularLocation>
        <location evidence="2">Cytoplasm</location>
        <location evidence="2">Perinuclear region</location>
    </subcellularLocation>
</comment>
<protein>
    <recommendedName>
        <fullName evidence="12">Ubiquitin carboxyl-terminal hydrolase</fullName>
        <ecNumber evidence="12">3.4.19.12</ecNumber>
    </recommendedName>
</protein>
<dbReference type="InterPro" id="IPR038765">
    <property type="entry name" value="Papain-like_cys_pep_sf"/>
</dbReference>
<keyword evidence="6 12" id="KW-0833">Ubl conjugation pathway</keyword>
<dbReference type="Pfam" id="PF00443">
    <property type="entry name" value="UCH"/>
    <property type="match status" value="1"/>
</dbReference>
<keyword evidence="3" id="KW-0963">Cytoplasm</keyword>
<dbReference type="SUPFAM" id="SSF54001">
    <property type="entry name" value="Cysteine proteinases"/>
    <property type="match status" value="1"/>
</dbReference>
<feature type="compositionally biased region" description="Polar residues" evidence="13">
    <location>
        <begin position="103"/>
        <end position="112"/>
    </location>
</feature>
<dbReference type="AlphaFoldDB" id="A0A8J9ZWG6"/>
<evidence type="ECO:0000256" key="7">
    <source>
        <dbReference type="ARBA" id="ARBA00022801"/>
    </source>
</evidence>
<evidence type="ECO:0000256" key="10">
    <source>
        <dbReference type="ARBA" id="ARBA00023108"/>
    </source>
</evidence>
<evidence type="ECO:0000256" key="5">
    <source>
        <dbReference type="ARBA" id="ARBA00022723"/>
    </source>
</evidence>
<comment type="catalytic activity">
    <reaction evidence="1 12">
        <text>Thiol-dependent hydrolysis of ester, thioester, amide, peptide and isopeptide bonds formed by the C-terminal Gly of ubiquitin (a 76-residue protein attached to proteins as an intracellular targeting signal).</text>
        <dbReference type="EC" id="3.4.19.12"/>
    </reaction>
</comment>
<feature type="compositionally biased region" description="Polar residues" evidence="13">
    <location>
        <begin position="38"/>
        <end position="54"/>
    </location>
</feature>
<reference evidence="15" key="1">
    <citation type="submission" date="2022-01" db="EMBL/GenBank/DDBJ databases">
        <authorList>
            <person name="Braso-Vives M."/>
        </authorList>
    </citation>
    <scope>NUCLEOTIDE SEQUENCE</scope>
</reference>